<dbReference type="Pfam" id="PF01761">
    <property type="entry name" value="DHQ_synthase"/>
    <property type="match status" value="1"/>
</dbReference>
<dbReference type="Pfam" id="PF24621">
    <property type="entry name" value="DHQS_C"/>
    <property type="match status" value="1"/>
</dbReference>
<reference evidence="14 15" key="1">
    <citation type="submission" date="2018-03" db="EMBL/GenBank/DDBJ databases">
        <title>Mesoflavibacter sp. HG37 and Mesoflavibacter sp. HG96 sp.nov., two marine bacteria isolated from seawater of Western Pacific Ocean.</title>
        <authorList>
            <person name="Cheng H."/>
            <person name="Wu Y.-H."/>
            <person name="Guo L.-L."/>
            <person name="Xu X.-W."/>
        </authorList>
    </citation>
    <scope>NUCLEOTIDE SEQUENCE [LARGE SCALE GENOMIC DNA]</scope>
    <source>
        <strain evidence="14 15">KCTC 42117</strain>
    </source>
</reference>
<evidence type="ECO:0000259" key="12">
    <source>
        <dbReference type="Pfam" id="PF01761"/>
    </source>
</evidence>
<evidence type="ECO:0000256" key="6">
    <source>
        <dbReference type="ARBA" id="ARBA00022741"/>
    </source>
</evidence>
<comment type="cofactor">
    <cofactor evidence="2">
        <name>Co(2+)</name>
        <dbReference type="ChEBI" id="CHEBI:48828"/>
    </cofactor>
</comment>
<dbReference type="InterPro" id="IPR050071">
    <property type="entry name" value="Dehydroquinate_synthase"/>
</dbReference>
<dbReference type="InterPro" id="IPR030963">
    <property type="entry name" value="DHQ_synth_fam"/>
</dbReference>
<keyword evidence="9" id="KW-0456">Lyase</keyword>
<dbReference type="SUPFAM" id="SSF56796">
    <property type="entry name" value="Dehydroquinate synthase-like"/>
    <property type="match status" value="1"/>
</dbReference>
<dbReference type="GO" id="GO:0000166">
    <property type="term" value="F:nucleotide binding"/>
    <property type="evidence" value="ECO:0007669"/>
    <property type="project" value="UniProtKB-KW"/>
</dbReference>
<dbReference type="Gene3D" id="3.40.50.1970">
    <property type="match status" value="1"/>
</dbReference>
<keyword evidence="15" id="KW-1185">Reference proteome</keyword>
<evidence type="ECO:0000256" key="9">
    <source>
        <dbReference type="ARBA" id="ARBA00023239"/>
    </source>
</evidence>
<keyword evidence="8" id="KW-0520">NAD</keyword>
<dbReference type="GO" id="GO:0009423">
    <property type="term" value="P:chorismate biosynthetic process"/>
    <property type="evidence" value="ECO:0007669"/>
    <property type="project" value="UniProtKB-UniRule"/>
</dbReference>
<evidence type="ECO:0000256" key="3">
    <source>
        <dbReference type="ARBA" id="ARBA00001947"/>
    </source>
</evidence>
<keyword evidence="5" id="KW-0479">Metal-binding</keyword>
<dbReference type="EC" id="4.2.3.4" evidence="11"/>
<evidence type="ECO:0000256" key="1">
    <source>
        <dbReference type="ARBA" id="ARBA00001911"/>
    </source>
</evidence>
<dbReference type="PIRSF" id="PIRSF001455">
    <property type="entry name" value="DHQ_synth"/>
    <property type="match status" value="1"/>
</dbReference>
<evidence type="ECO:0000256" key="2">
    <source>
        <dbReference type="ARBA" id="ARBA00001941"/>
    </source>
</evidence>
<comment type="cofactor">
    <cofactor evidence="3">
        <name>Zn(2+)</name>
        <dbReference type="ChEBI" id="CHEBI:29105"/>
    </cofactor>
</comment>
<comment type="function">
    <text evidence="4">Catalyzes the conversion of 3-deoxy-D-arabino-heptulosonate 7-phosphate (DAHP) to dehydroquinate (DHQ).</text>
</comment>
<gene>
    <name evidence="14" type="primary">aroB</name>
    <name evidence="14" type="ORF">C7H61_05415</name>
</gene>
<feature type="domain" description="3-dehydroquinate synthase N-terminal" evidence="12">
    <location>
        <begin position="62"/>
        <end position="174"/>
    </location>
</feature>
<evidence type="ECO:0000313" key="14">
    <source>
        <dbReference type="EMBL" id="PSG92017.1"/>
    </source>
</evidence>
<keyword evidence="10" id="KW-0170">Cobalt</keyword>
<evidence type="ECO:0000256" key="7">
    <source>
        <dbReference type="ARBA" id="ARBA00022833"/>
    </source>
</evidence>
<dbReference type="PANTHER" id="PTHR43622:SF1">
    <property type="entry name" value="3-DEHYDROQUINATE SYNTHASE"/>
    <property type="match status" value="1"/>
</dbReference>
<comment type="caution">
    <text evidence="14">The sequence shown here is derived from an EMBL/GenBank/DDBJ whole genome shotgun (WGS) entry which is preliminary data.</text>
</comment>
<evidence type="ECO:0000313" key="15">
    <source>
        <dbReference type="Proteomes" id="UP000238430"/>
    </source>
</evidence>
<dbReference type="AlphaFoldDB" id="A0A2T1NGM6"/>
<evidence type="ECO:0000259" key="13">
    <source>
        <dbReference type="Pfam" id="PF24621"/>
    </source>
</evidence>
<evidence type="ECO:0000256" key="5">
    <source>
        <dbReference type="ARBA" id="ARBA00022723"/>
    </source>
</evidence>
<evidence type="ECO:0000256" key="8">
    <source>
        <dbReference type="ARBA" id="ARBA00023027"/>
    </source>
</evidence>
<evidence type="ECO:0000256" key="11">
    <source>
        <dbReference type="NCBIfam" id="TIGR01357"/>
    </source>
</evidence>
<dbReference type="Proteomes" id="UP000238430">
    <property type="component" value="Unassembled WGS sequence"/>
</dbReference>
<dbReference type="InterPro" id="IPR056179">
    <property type="entry name" value="DHQS_C"/>
</dbReference>
<dbReference type="InterPro" id="IPR016037">
    <property type="entry name" value="DHQ_synth_AroB"/>
</dbReference>
<dbReference type="FunFam" id="3.40.50.1970:FF:000007">
    <property type="entry name" value="Pentafunctional AROM polypeptide"/>
    <property type="match status" value="1"/>
</dbReference>
<dbReference type="GO" id="GO:0009073">
    <property type="term" value="P:aromatic amino acid family biosynthetic process"/>
    <property type="evidence" value="ECO:0007669"/>
    <property type="project" value="InterPro"/>
</dbReference>
<name>A0A2T1NGM6_9FLAO</name>
<accession>A0A2T1NGM6</accession>
<dbReference type="InterPro" id="IPR030960">
    <property type="entry name" value="DHQS/DOIS_N"/>
</dbReference>
<dbReference type="CDD" id="cd08195">
    <property type="entry name" value="DHQS"/>
    <property type="match status" value="1"/>
</dbReference>
<dbReference type="GO" id="GO:0046872">
    <property type="term" value="F:metal ion binding"/>
    <property type="evidence" value="ECO:0007669"/>
    <property type="project" value="UniProtKB-KW"/>
</dbReference>
<dbReference type="PANTHER" id="PTHR43622">
    <property type="entry name" value="3-DEHYDROQUINATE SYNTHASE"/>
    <property type="match status" value="1"/>
</dbReference>
<dbReference type="GO" id="GO:0003856">
    <property type="term" value="F:3-dehydroquinate synthase activity"/>
    <property type="evidence" value="ECO:0007669"/>
    <property type="project" value="UniProtKB-UniRule"/>
</dbReference>
<dbReference type="OrthoDB" id="9806583at2"/>
<dbReference type="NCBIfam" id="TIGR01357">
    <property type="entry name" value="aroB"/>
    <property type="match status" value="1"/>
</dbReference>
<evidence type="ECO:0000256" key="4">
    <source>
        <dbReference type="ARBA" id="ARBA00003485"/>
    </source>
</evidence>
<comment type="cofactor">
    <cofactor evidence="1">
        <name>NAD(+)</name>
        <dbReference type="ChEBI" id="CHEBI:57540"/>
    </cofactor>
</comment>
<organism evidence="14 15">
    <name type="scientific">Mesoflavibacter zeaxanthinifaciens subsp. sabulilitoris</name>
    <dbReference type="NCBI Taxonomy" id="1520893"/>
    <lineage>
        <taxon>Bacteria</taxon>
        <taxon>Pseudomonadati</taxon>
        <taxon>Bacteroidota</taxon>
        <taxon>Flavobacteriia</taxon>
        <taxon>Flavobacteriales</taxon>
        <taxon>Flavobacteriaceae</taxon>
        <taxon>Mesoflavibacter</taxon>
    </lineage>
</organism>
<feature type="domain" description="3-dehydroquinate synthase C-terminal" evidence="13">
    <location>
        <begin position="176"/>
        <end position="318"/>
    </location>
</feature>
<sequence>MTAIQTQDYTINFNQKSYDNLNQQINNKNYSSIFILTDSNTNKHCSSQLLTNINTDIRIEILEIEPGEQHKNLDTCSSLWKALSELGADRKSLMINLGGGVVTDLGGFVACCYQRGIDFINIPTTLLSMVDASIGGKNGVDLGALKNQIGIIKTPVMVLIDTSFLNSLPQRDLRSGLAEMIKHGLINNPKHYSDLQNLSNLTLEDLDWLIYDSINVKKEIVEKDPTEQNLRKTLNFGHTLGHAIESYYLNQVDKALLHGEAIAIGMVLESFLSHKILGLDINSVEKIKSFLIKTFGQPKIDPKDFEGIIGLMKHDKKNENGKIKFVLLENIGTCKINQEAPNDLVIKSFEFYNN</sequence>
<keyword evidence="7" id="KW-0862">Zinc</keyword>
<dbReference type="EMBL" id="PXOT01000020">
    <property type="protein sequence ID" value="PSG92017.1"/>
    <property type="molecule type" value="Genomic_DNA"/>
</dbReference>
<dbReference type="GO" id="GO:0005737">
    <property type="term" value="C:cytoplasm"/>
    <property type="evidence" value="ECO:0007669"/>
    <property type="project" value="InterPro"/>
</dbReference>
<keyword evidence="6" id="KW-0547">Nucleotide-binding</keyword>
<dbReference type="Gene3D" id="1.20.1090.10">
    <property type="entry name" value="Dehydroquinate synthase-like - alpha domain"/>
    <property type="match status" value="1"/>
</dbReference>
<evidence type="ECO:0000256" key="10">
    <source>
        <dbReference type="ARBA" id="ARBA00023285"/>
    </source>
</evidence>
<protein>
    <recommendedName>
        <fullName evidence="11">3-dehydroquinate synthase</fullName>
        <ecNumber evidence="11">4.2.3.4</ecNumber>
    </recommendedName>
</protein>
<proteinExistence type="predicted"/>
<dbReference type="RefSeq" id="WP_106677828.1">
    <property type="nucleotide sequence ID" value="NZ_JACHWV010000001.1"/>
</dbReference>